<comment type="caution">
    <text evidence="2">The sequence shown here is derived from an EMBL/GenBank/DDBJ whole genome shotgun (WGS) entry which is preliminary data.</text>
</comment>
<organism evidence="2 3">
    <name type="scientific">Streptococcus oralis SK255</name>
    <dbReference type="NCBI Taxonomy" id="1005704"/>
    <lineage>
        <taxon>Bacteria</taxon>
        <taxon>Bacillati</taxon>
        <taxon>Bacillota</taxon>
        <taxon>Bacilli</taxon>
        <taxon>Lactobacillales</taxon>
        <taxon>Streptococcaceae</taxon>
        <taxon>Streptococcus</taxon>
    </lineage>
</organism>
<dbReference type="GO" id="GO:0045892">
    <property type="term" value="P:negative regulation of DNA-templated transcription"/>
    <property type="evidence" value="ECO:0007669"/>
    <property type="project" value="InterPro"/>
</dbReference>
<dbReference type="InterPro" id="IPR009718">
    <property type="entry name" value="Rex_DNA-bd_C_dom"/>
</dbReference>
<dbReference type="Proteomes" id="UP000003695">
    <property type="component" value="Unassembled WGS sequence"/>
</dbReference>
<feature type="domain" description="Rex DNA-binding C-terminal" evidence="1">
    <location>
        <begin position="8"/>
        <end position="55"/>
    </location>
</feature>
<dbReference type="PATRIC" id="fig|1005704.3.peg.1880"/>
<dbReference type="PANTHER" id="PTHR35786:SF1">
    <property type="entry name" value="REDOX-SENSING TRANSCRIPTIONAL REPRESSOR REX 1"/>
    <property type="match status" value="1"/>
</dbReference>
<evidence type="ECO:0000259" key="1">
    <source>
        <dbReference type="Pfam" id="PF06971"/>
    </source>
</evidence>
<dbReference type="SUPFAM" id="SSF46785">
    <property type="entry name" value="Winged helix' DNA-binding domain"/>
    <property type="match status" value="1"/>
</dbReference>
<evidence type="ECO:0000313" key="3">
    <source>
        <dbReference type="Proteomes" id="UP000003695"/>
    </source>
</evidence>
<dbReference type="AlphaFoldDB" id="F5VXD4"/>
<proteinExistence type="predicted"/>
<evidence type="ECO:0000313" key="2">
    <source>
        <dbReference type="EMBL" id="EGL84745.1"/>
    </source>
</evidence>
<dbReference type="InterPro" id="IPR036390">
    <property type="entry name" value="WH_DNA-bd_sf"/>
</dbReference>
<gene>
    <name evidence="2" type="ORF">HMPREF9968_1158</name>
</gene>
<sequence>MKDKQSAIPKATAKRLSLYYRIFKRFHAEKIERANSKQIAEAIGIDSATVRRDFSYFGELGRRGFGYDVKKLMTFLLTS</sequence>
<name>F5VXD4_STROR</name>
<dbReference type="Pfam" id="PF06971">
    <property type="entry name" value="Put_DNA-bind_N"/>
    <property type="match status" value="1"/>
</dbReference>
<protein>
    <submittedName>
        <fullName evidence="2">Putative DNA-binding protein N-terminal domain protein</fullName>
    </submittedName>
</protein>
<dbReference type="GO" id="GO:0003677">
    <property type="term" value="F:DNA binding"/>
    <property type="evidence" value="ECO:0007669"/>
    <property type="project" value="UniProtKB-KW"/>
</dbReference>
<dbReference type="Gene3D" id="1.10.10.10">
    <property type="entry name" value="Winged helix-like DNA-binding domain superfamily/Winged helix DNA-binding domain"/>
    <property type="match status" value="1"/>
</dbReference>
<reference evidence="2 3" key="1">
    <citation type="submission" date="2011-04" db="EMBL/GenBank/DDBJ databases">
        <authorList>
            <person name="Durkin A.S."/>
            <person name="Radune D."/>
            <person name="Hostetler J."/>
            <person name="Torralba M."/>
            <person name="Gillis M."/>
            <person name="Methe B."/>
            <person name="Sutton G."/>
            <person name="Nelson K.E."/>
        </authorList>
    </citation>
    <scope>NUCLEOTIDE SEQUENCE [LARGE SCALE GENOMIC DNA]</scope>
    <source>
        <strain evidence="2 3">SK255</strain>
    </source>
</reference>
<keyword evidence="2" id="KW-0238">DNA-binding</keyword>
<dbReference type="PANTHER" id="PTHR35786">
    <property type="entry name" value="REDOX-SENSING TRANSCRIPTIONAL REPRESSOR REX"/>
    <property type="match status" value="1"/>
</dbReference>
<dbReference type="eggNOG" id="COG2344">
    <property type="taxonomic scope" value="Bacteria"/>
</dbReference>
<dbReference type="GO" id="GO:0051775">
    <property type="term" value="P:response to redox state"/>
    <property type="evidence" value="ECO:0007669"/>
    <property type="project" value="InterPro"/>
</dbReference>
<dbReference type="EMBL" id="AFNM01000059">
    <property type="protein sequence ID" value="EGL84745.1"/>
    <property type="molecule type" value="Genomic_DNA"/>
</dbReference>
<dbReference type="InterPro" id="IPR036388">
    <property type="entry name" value="WH-like_DNA-bd_sf"/>
</dbReference>
<accession>F5VXD4</accession>
<dbReference type="InterPro" id="IPR022876">
    <property type="entry name" value="Tscrpt_rep_Rex"/>
</dbReference>